<feature type="domain" description="HTH tetR-type" evidence="6">
    <location>
        <begin position="42"/>
        <end position="101"/>
    </location>
</feature>
<dbReference type="InterPro" id="IPR009057">
    <property type="entry name" value="Homeodomain-like_sf"/>
</dbReference>
<gene>
    <name evidence="7" type="ORF">GCM10018785_37990</name>
</gene>
<feature type="DNA-binding region" description="H-T-H motif" evidence="4">
    <location>
        <begin position="64"/>
        <end position="83"/>
    </location>
</feature>
<dbReference type="Gene3D" id="1.10.357.10">
    <property type="entry name" value="Tetracycline Repressor, domain 2"/>
    <property type="match status" value="1"/>
</dbReference>
<dbReference type="InterPro" id="IPR036271">
    <property type="entry name" value="Tet_transcr_reg_TetR-rel_C_sf"/>
</dbReference>
<dbReference type="Proteomes" id="UP000608024">
    <property type="component" value="Unassembled WGS sequence"/>
</dbReference>
<dbReference type="GO" id="GO:0000976">
    <property type="term" value="F:transcription cis-regulatory region binding"/>
    <property type="evidence" value="ECO:0007669"/>
    <property type="project" value="TreeGrafter"/>
</dbReference>
<dbReference type="AlphaFoldDB" id="A0A918ZRY9"/>
<dbReference type="GO" id="GO:0003700">
    <property type="term" value="F:DNA-binding transcription factor activity"/>
    <property type="evidence" value="ECO:0007669"/>
    <property type="project" value="TreeGrafter"/>
</dbReference>
<dbReference type="PRINTS" id="PR00455">
    <property type="entry name" value="HTHTETR"/>
</dbReference>
<keyword evidence="3" id="KW-0804">Transcription</keyword>
<evidence type="ECO:0000256" key="5">
    <source>
        <dbReference type="SAM" id="MobiDB-lite"/>
    </source>
</evidence>
<dbReference type="Pfam" id="PF21597">
    <property type="entry name" value="TetR_C_43"/>
    <property type="match status" value="1"/>
</dbReference>
<sequence>MPPTPEPPAAASAAPARSASARSAPARSAPARPPSALRADARRNRDRILDAARAAFAAHGVDVPVSAIARRAGVGAATLYRHFPSRAELVTEAFAEQLAHCARVLDEALADPDPWRGFCSVIDNVCTLQVAGRGFTEAFLDRFPDAVDHDRERARVERGLARLIRRAQDAGALRPDFDLTDVRLILQANSAVVAGAAPGGEPAASRRLLAYLLQSFRADRARPLPPPAPLP</sequence>
<keyword evidence="8" id="KW-1185">Reference proteome</keyword>
<accession>A0A918ZRY9</accession>
<keyword evidence="2 4" id="KW-0238">DNA-binding</keyword>
<dbReference type="InterPro" id="IPR050109">
    <property type="entry name" value="HTH-type_TetR-like_transc_reg"/>
</dbReference>
<comment type="caution">
    <text evidence="7">The sequence shown here is derived from an EMBL/GenBank/DDBJ whole genome shotgun (WGS) entry which is preliminary data.</text>
</comment>
<reference evidence="7" key="2">
    <citation type="submission" date="2020-09" db="EMBL/GenBank/DDBJ databases">
        <authorList>
            <person name="Sun Q."/>
            <person name="Ohkuma M."/>
        </authorList>
    </citation>
    <scope>NUCLEOTIDE SEQUENCE</scope>
    <source>
        <strain evidence="7">JCM 4784</strain>
    </source>
</reference>
<evidence type="ECO:0000256" key="4">
    <source>
        <dbReference type="PROSITE-ProRule" id="PRU00335"/>
    </source>
</evidence>
<dbReference type="PANTHER" id="PTHR30055">
    <property type="entry name" value="HTH-TYPE TRANSCRIPTIONAL REGULATOR RUTR"/>
    <property type="match status" value="1"/>
</dbReference>
<evidence type="ECO:0000259" key="6">
    <source>
        <dbReference type="PROSITE" id="PS50977"/>
    </source>
</evidence>
<name>A0A918ZRY9_9ACTN</name>
<dbReference type="Pfam" id="PF00440">
    <property type="entry name" value="TetR_N"/>
    <property type="match status" value="1"/>
</dbReference>
<evidence type="ECO:0000256" key="3">
    <source>
        <dbReference type="ARBA" id="ARBA00023163"/>
    </source>
</evidence>
<feature type="region of interest" description="Disordered" evidence="5">
    <location>
        <begin position="1"/>
        <end position="42"/>
    </location>
</feature>
<dbReference type="RefSeq" id="WP_229925751.1">
    <property type="nucleotide sequence ID" value="NZ_BNBT01000053.1"/>
</dbReference>
<protein>
    <recommendedName>
        <fullName evidence="6">HTH tetR-type domain-containing protein</fullName>
    </recommendedName>
</protein>
<dbReference type="PANTHER" id="PTHR30055:SF234">
    <property type="entry name" value="HTH-TYPE TRANSCRIPTIONAL REGULATOR BETI"/>
    <property type="match status" value="1"/>
</dbReference>
<dbReference type="InterPro" id="IPR001647">
    <property type="entry name" value="HTH_TetR"/>
</dbReference>
<evidence type="ECO:0000256" key="2">
    <source>
        <dbReference type="ARBA" id="ARBA00023125"/>
    </source>
</evidence>
<dbReference type="SUPFAM" id="SSF48498">
    <property type="entry name" value="Tetracyclin repressor-like, C-terminal domain"/>
    <property type="match status" value="1"/>
</dbReference>
<dbReference type="SUPFAM" id="SSF46689">
    <property type="entry name" value="Homeodomain-like"/>
    <property type="match status" value="1"/>
</dbReference>
<evidence type="ECO:0000256" key="1">
    <source>
        <dbReference type="ARBA" id="ARBA00023015"/>
    </source>
</evidence>
<evidence type="ECO:0000313" key="8">
    <source>
        <dbReference type="Proteomes" id="UP000608024"/>
    </source>
</evidence>
<dbReference type="PROSITE" id="PS50977">
    <property type="entry name" value="HTH_TETR_2"/>
    <property type="match status" value="1"/>
</dbReference>
<organism evidence="7 8">
    <name type="scientific">Streptomyces longispororuber</name>
    <dbReference type="NCBI Taxonomy" id="68230"/>
    <lineage>
        <taxon>Bacteria</taxon>
        <taxon>Bacillati</taxon>
        <taxon>Actinomycetota</taxon>
        <taxon>Actinomycetes</taxon>
        <taxon>Kitasatosporales</taxon>
        <taxon>Streptomycetaceae</taxon>
        <taxon>Streptomyces</taxon>
    </lineage>
</organism>
<dbReference type="EMBL" id="BNBT01000053">
    <property type="protein sequence ID" value="GHE65491.1"/>
    <property type="molecule type" value="Genomic_DNA"/>
</dbReference>
<reference evidence="7" key="1">
    <citation type="journal article" date="2014" name="Int. J. Syst. Evol. Microbiol.">
        <title>Complete genome sequence of Corynebacterium casei LMG S-19264T (=DSM 44701T), isolated from a smear-ripened cheese.</title>
        <authorList>
            <consortium name="US DOE Joint Genome Institute (JGI-PGF)"/>
            <person name="Walter F."/>
            <person name="Albersmeier A."/>
            <person name="Kalinowski J."/>
            <person name="Ruckert C."/>
        </authorList>
    </citation>
    <scope>NUCLEOTIDE SEQUENCE</scope>
    <source>
        <strain evidence="7">JCM 4784</strain>
    </source>
</reference>
<proteinExistence type="predicted"/>
<keyword evidence="1" id="KW-0805">Transcription regulation</keyword>
<feature type="compositionally biased region" description="Low complexity" evidence="5">
    <location>
        <begin position="9"/>
        <end position="38"/>
    </location>
</feature>
<evidence type="ECO:0000313" key="7">
    <source>
        <dbReference type="EMBL" id="GHE65491.1"/>
    </source>
</evidence>
<dbReference type="InterPro" id="IPR049445">
    <property type="entry name" value="TetR_SbtR-like_C"/>
</dbReference>